<dbReference type="Proteomes" id="UP000887540">
    <property type="component" value="Unplaced"/>
</dbReference>
<sequence length="92" mass="10248">MAAPPLYNNQSYVQYSNEAFNPYPPPQQAYPQQPYGYVYEQPTPQGYGYPSQQPQVVMANDQPRQSDNDNCCMACLAALACCFGCCLAEECC</sequence>
<accession>A0A914BYT0</accession>
<reference evidence="2" key="1">
    <citation type="submission" date="2022-11" db="UniProtKB">
        <authorList>
            <consortium name="WormBaseParasite"/>
        </authorList>
    </citation>
    <scope>IDENTIFICATION</scope>
</reference>
<keyword evidence="1" id="KW-1185">Reference proteome</keyword>
<dbReference type="AlphaFoldDB" id="A0A914BYT0"/>
<organism evidence="1 2">
    <name type="scientific">Acrobeloides nanus</name>
    <dbReference type="NCBI Taxonomy" id="290746"/>
    <lineage>
        <taxon>Eukaryota</taxon>
        <taxon>Metazoa</taxon>
        <taxon>Ecdysozoa</taxon>
        <taxon>Nematoda</taxon>
        <taxon>Chromadorea</taxon>
        <taxon>Rhabditida</taxon>
        <taxon>Tylenchina</taxon>
        <taxon>Cephalobomorpha</taxon>
        <taxon>Cephaloboidea</taxon>
        <taxon>Cephalobidae</taxon>
        <taxon>Acrobeloides</taxon>
    </lineage>
</organism>
<name>A0A914BYT0_9BILA</name>
<evidence type="ECO:0000313" key="1">
    <source>
        <dbReference type="Proteomes" id="UP000887540"/>
    </source>
</evidence>
<protein>
    <submittedName>
        <fullName evidence="2">Cysteine-rich transmembrane CYSTM domain-containing protein</fullName>
    </submittedName>
</protein>
<dbReference type="WBParaSite" id="ACRNAN_Path_1308.g5133.t1">
    <property type="protein sequence ID" value="ACRNAN_Path_1308.g5133.t1"/>
    <property type="gene ID" value="ACRNAN_Path_1308.g5133"/>
</dbReference>
<proteinExistence type="predicted"/>
<evidence type="ECO:0000313" key="2">
    <source>
        <dbReference type="WBParaSite" id="ACRNAN_Path_1308.g5133.t1"/>
    </source>
</evidence>